<dbReference type="InterPro" id="IPR006652">
    <property type="entry name" value="Kelch_1"/>
</dbReference>
<keyword evidence="1" id="KW-0880">Kelch repeat</keyword>
<evidence type="ECO:0000313" key="4">
    <source>
        <dbReference type="Proteomes" id="UP000269396"/>
    </source>
</evidence>
<dbReference type="SUPFAM" id="SSF117281">
    <property type="entry name" value="Kelch motif"/>
    <property type="match status" value="1"/>
</dbReference>
<name>A0A183P8Z9_9TREM</name>
<sequence>MVAGDQQLFHMPFVSSGYWSPCAPLVWNQGFRTSLGGLSMSTNPVKALDIRFSSSEFGVVALGEYIYAIGGYDSCSQLNTMERYDPKRNCWEYCASMLHPRSALSASVWGNEIWVFGGYDGSEFLASVEVYNPIKDQWTERTFMDCGKSGHAVVVSRGPSF</sequence>
<dbReference type="SMART" id="SM00612">
    <property type="entry name" value="Kelch"/>
    <property type="match status" value="2"/>
</dbReference>
<evidence type="ECO:0000313" key="3">
    <source>
        <dbReference type="EMBL" id="VDP56179.1"/>
    </source>
</evidence>
<evidence type="ECO:0000256" key="2">
    <source>
        <dbReference type="ARBA" id="ARBA00022737"/>
    </source>
</evidence>
<protein>
    <submittedName>
        <fullName evidence="3">Uncharacterized protein</fullName>
    </submittedName>
</protein>
<dbReference type="InterPro" id="IPR015915">
    <property type="entry name" value="Kelch-typ_b-propeller"/>
</dbReference>
<organism evidence="3 4">
    <name type="scientific">Schistosoma mattheei</name>
    <dbReference type="NCBI Taxonomy" id="31246"/>
    <lineage>
        <taxon>Eukaryota</taxon>
        <taxon>Metazoa</taxon>
        <taxon>Spiralia</taxon>
        <taxon>Lophotrochozoa</taxon>
        <taxon>Platyhelminthes</taxon>
        <taxon>Trematoda</taxon>
        <taxon>Digenea</taxon>
        <taxon>Strigeidida</taxon>
        <taxon>Schistosomatoidea</taxon>
        <taxon>Schistosomatidae</taxon>
        <taxon>Schistosoma</taxon>
    </lineage>
</organism>
<gene>
    <name evidence="3" type="ORF">SMTD_LOCUS10835</name>
</gene>
<keyword evidence="4" id="KW-1185">Reference proteome</keyword>
<dbReference type="PANTHER" id="PTHR45632">
    <property type="entry name" value="LD33804P"/>
    <property type="match status" value="1"/>
</dbReference>
<dbReference type="Proteomes" id="UP000269396">
    <property type="component" value="Unassembled WGS sequence"/>
</dbReference>
<keyword evidence="2" id="KW-0677">Repeat</keyword>
<dbReference type="Gene3D" id="2.120.10.80">
    <property type="entry name" value="Kelch-type beta propeller"/>
    <property type="match status" value="1"/>
</dbReference>
<proteinExistence type="predicted"/>
<dbReference type="GO" id="GO:0016567">
    <property type="term" value="P:protein ubiquitination"/>
    <property type="evidence" value="ECO:0007669"/>
    <property type="project" value="UniProtKB-UniPathway"/>
</dbReference>
<dbReference type="STRING" id="31246.A0A183P8Z9"/>
<dbReference type="AlphaFoldDB" id="A0A183P8Z9"/>
<evidence type="ECO:0000256" key="1">
    <source>
        <dbReference type="ARBA" id="ARBA00022441"/>
    </source>
</evidence>
<dbReference type="Pfam" id="PF01344">
    <property type="entry name" value="Kelch_1"/>
    <property type="match status" value="2"/>
</dbReference>
<dbReference type="EMBL" id="UZAL01030916">
    <property type="protein sequence ID" value="VDP56179.1"/>
    <property type="molecule type" value="Genomic_DNA"/>
</dbReference>
<reference evidence="3 4" key="1">
    <citation type="submission" date="2018-11" db="EMBL/GenBank/DDBJ databases">
        <authorList>
            <consortium name="Pathogen Informatics"/>
        </authorList>
    </citation>
    <scope>NUCLEOTIDE SEQUENCE [LARGE SCALE GENOMIC DNA]</scope>
    <source>
        <strain>Denwood</strain>
        <strain evidence="4">Zambia</strain>
    </source>
</reference>
<accession>A0A183P8Z9</accession>
<dbReference type="UniPathway" id="UPA00143"/>
<dbReference type="PANTHER" id="PTHR45632:SF3">
    <property type="entry name" value="KELCH-LIKE PROTEIN 32"/>
    <property type="match status" value="1"/>
</dbReference>